<dbReference type="NCBIfam" id="TIGR00705">
    <property type="entry name" value="SppA_67K"/>
    <property type="match status" value="1"/>
</dbReference>
<evidence type="ECO:0000256" key="9">
    <source>
        <dbReference type="ARBA" id="ARBA00022670"/>
    </source>
</evidence>
<dbReference type="GO" id="GO:0009066">
    <property type="term" value="P:aspartate family amino acid metabolic process"/>
    <property type="evidence" value="ECO:0007669"/>
    <property type="project" value="UniProtKB-ARBA"/>
</dbReference>
<evidence type="ECO:0000256" key="11">
    <source>
        <dbReference type="ARBA" id="ARBA00022801"/>
    </source>
</evidence>
<keyword evidence="9 20" id="KW-0645">Protease</keyword>
<name>A0A0A2W3Q6_BEABA</name>
<dbReference type="InterPro" id="IPR047217">
    <property type="entry name" value="S49_SppA_67K_type_N"/>
</dbReference>
<dbReference type="AlphaFoldDB" id="A0A0A2W3Q6"/>
<keyword evidence="10 16" id="KW-0812">Transmembrane</keyword>
<comment type="similarity">
    <text evidence="3">Belongs to the peptidase S49 family.</text>
</comment>
<evidence type="ECO:0000256" key="10">
    <source>
        <dbReference type="ARBA" id="ARBA00022692"/>
    </source>
</evidence>
<dbReference type="InterPro" id="IPR004635">
    <property type="entry name" value="Pept_S49_SppA"/>
</dbReference>
<feature type="transmembrane region" description="Helical" evidence="16">
    <location>
        <begin position="21"/>
        <end position="43"/>
    </location>
</feature>
<protein>
    <recommendedName>
        <fullName evidence="5">asparaginase</fullName>
        <ecNumber evidence="5">3.5.1.1</ecNumber>
    </recommendedName>
</protein>
<dbReference type="CDD" id="cd07019">
    <property type="entry name" value="S49_SppA_1"/>
    <property type="match status" value="1"/>
</dbReference>
<dbReference type="PROSITE" id="PS00917">
    <property type="entry name" value="ASN_GLN_ASE_2"/>
    <property type="match status" value="1"/>
</dbReference>
<dbReference type="GO" id="GO:0008236">
    <property type="term" value="F:serine-type peptidase activity"/>
    <property type="evidence" value="ECO:0007669"/>
    <property type="project" value="UniProtKB-KW"/>
</dbReference>
<dbReference type="FunFam" id="3.90.226.10:FF:000051">
    <property type="entry name" value="Protease 4"/>
    <property type="match status" value="1"/>
</dbReference>
<evidence type="ECO:0000256" key="13">
    <source>
        <dbReference type="ARBA" id="ARBA00022989"/>
    </source>
</evidence>
<evidence type="ECO:0000313" key="20">
    <source>
        <dbReference type="EMBL" id="KGQ13075.1"/>
    </source>
</evidence>
<dbReference type="InterPro" id="IPR027474">
    <property type="entry name" value="L-asparaginase_N"/>
</dbReference>
<dbReference type="InterPro" id="IPR006033">
    <property type="entry name" value="AsnA_fam"/>
</dbReference>
<dbReference type="NCBIfam" id="NF008195">
    <property type="entry name" value="PRK10949.1"/>
    <property type="match status" value="1"/>
</dbReference>
<evidence type="ECO:0000256" key="5">
    <source>
        <dbReference type="ARBA" id="ARBA00012920"/>
    </source>
</evidence>
<dbReference type="STRING" id="1245745.A0A0A2W3Q6"/>
<dbReference type="CDD" id="cd08963">
    <property type="entry name" value="L-asparaginase_I"/>
    <property type="match status" value="1"/>
</dbReference>
<dbReference type="FunFam" id="3.40.50.1170:FF:000002">
    <property type="entry name" value="L-asparaginase 1"/>
    <property type="match status" value="1"/>
</dbReference>
<dbReference type="EC" id="3.5.1.1" evidence="5"/>
<feature type="domain" description="Peptidase S49" evidence="18">
    <location>
        <begin position="390"/>
        <end position="541"/>
    </location>
</feature>
<evidence type="ECO:0000256" key="8">
    <source>
        <dbReference type="ARBA" id="ARBA00022519"/>
    </source>
</evidence>
<accession>A0A0A2W3Q6</accession>
<proteinExistence type="inferred from homology"/>
<feature type="domain" description="L-asparaginase N-terminal" evidence="17">
    <location>
        <begin position="617"/>
        <end position="799"/>
    </location>
</feature>
<dbReference type="Gene3D" id="3.40.50.1170">
    <property type="entry name" value="L-asparaginase, N-terminal domain"/>
    <property type="match status" value="1"/>
</dbReference>
<dbReference type="Pfam" id="PF17763">
    <property type="entry name" value="Asparaginase_C"/>
    <property type="match status" value="1"/>
</dbReference>
<dbReference type="Gene3D" id="3.90.226.10">
    <property type="entry name" value="2-enoyl-CoA Hydratase, Chain A, domain 1"/>
    <property type="match status" value="3"/>
</dbReference>
<evidence type="ECO:0000256" key="6">
    <source>
        <dbReference type="ARBA" id="ARBA00022475"/>
    </source>
</evidence>
<comment type="subcellular location">
    <subcellularLocation>
        <location evidence="1">Cell inner membrane</location>
        <topology evidence="1">Single-pass membrane protein</topology>
    </subcellularLocation>
    <subcellularLocation>
        <location evidence="2">Cytoplasm</location>
    </subcellularLocation>
</comment>
<feature type="active site" evidence="15">
    <location>
        <position position="702"/>
    </location>
</feature>
<feature type="domain" description="Asparaginase/glutaminase C-terminal" evidence="19">
    <location>
        <begin position="824"/>
        <end position="937"/>
    </location>
</feature>
<organism evidence="20 21">
    <name type="scientific">Beauveria bassiana D1-5</name>
    <dbReference type="NCBI Taxonomy" id="1245745"/>
    <lineage>
        <taxon>Eukaryota</taxon>
        <taxon>Fungi</taxon>
        <taxon>Dikarya</taxon>
        <taxon>Ascomycota</taxon>
        <taxon>Pezizomycotina</taxon>
        <taxon>Sordariomycetes</taxon>
        <taxon>Hypocreomycetidae</taxon>
        <taxon>Hypocreales</taxon>
        <taxon>Cordycipitaceae</taxon>
        <taxon>Beauveria</taxon>
    </lineage>
</organism>
<gene>
    <name evidence="20" type="ORF">BBAD15_g1157</name>
</gene>
<dbReference type="InterPro" id="IPR004634">
    <property type="entry name" value="Pept_S49_pIV"/>
</dbReference>
<keyword evidence="14 16" id="KW-0472">Membrane</keyword>
<dbReference type="PANTHER" id="PTHR11707:SF28">
    <property type="entry name" value="60 KDA LYSOPHOSPHOLIPASE"/>
    <property type="match status" value="1"/>
</dbReference>
<dbReference type="InterPro" id="IPR002142">
    <property type="entry name" value="Peptidase_S49"/>
</dbReference>
<dbReference type="Pfam" id="PF00710">
    <property type="entry name" value="Asparaginase"/>
    <property type="match status" value="1"/>
</dbReference>
<dbReference type="GO" id="GO:0004067">
    <property type="term" value="F:asparaginase activity"/>
    <property type="evidence" value="ECO:0007669"/>
    <property type="project" value="UniProtKB-UniRule"/>
</dbReference>
<keyword evidence="11" id="KW-0378">Hydrolase</keyword>
<dbReference type="InterPro" id="IPR040919">
    <property type="entry name" value="Asparaginase_C"/>
</dbReference>
<dbReference type="NCBIfam" id="NF006998">
    <property type="entry name" value="PRK09461.1"/>
    <property type="match status" value="1"/>
</dbReference>
<keyword evidence="13 16" id="KW-1133">Transmembrane helix</keyword>
<evidence type="ECO:0000259" key="19">
    <source>
        <dbReference type="Pfam" id="PF17763"/>
    </source>
</evidence>
<dbReference type="GO" id="GO:0005886">
    <property type="term" value="C:plasma membrane"/>
    <property type="evidence" value="ECO:0007669"/>
    <property type="project" value="UniProtKB-SubCell"/>
</dbReference>
<feature type="domain" description="Peptidase S49" evidence="18">
    <location>
        <begin position="139"/>
        <end position="289"/>
    </location>
</feature>
<dbReference type="NCBIfam" id="TIGR00706">
    <property type="entry name" value="SppA_dom"/>
    <property type="match status" value="1"/>
</dbReference>
<dbReference type="InterPro" id="IPR036152">
    <property type="entry name" value="Asp/glu_Ase-like_sf"/>
</dbReference>
<dbReference type="InterPro" id="IPR037152">
    <property type="entry name" value="L-asparaginase_N_sf"/>
</dbReference>
<dbReference type="GO" id="GO:0006465">
    <property type="term" value="P:signal peptide processing"/>
    <property type="evidence" value="ECO:0007669"/>
    <property type="project" value="InterPro"/>
</dbReference>
<evidence type="ECO:0000256" key="7">
    <source>
        <dbReference type="ARBA" id="ARBA00022490"/>
    </source>
</evidence>
<dbReference type="InterPro" id="IPR029045">
    <property type="entry name" value="ClpP/crotonase-like_dom_sf"/>
</dbReference>
<dbReference type="InterPro" id="IPR006034">
    <property type="entry name" value="Asparaginase/glutaminase-like"/>
</dbReference>
<keyword evidence="7" id="KW-0963">Cytoplasm</keyword>
<dbReference type="InterPro" id="IPR027473">
    <property type="entry name" value="L-asparaginase_C"/>
</dbReference>
<dbReference type="InterPro" id="IPR033854">
    <property type="entry name" value="S49_SppA_1"/>
</dbReference>
<dbReference type="NCBIfam" id="TIGR00519">
    <property type="entry name" value="asnASE_I"/>
    <property type="match status" value="1"/>
</dbReference>
<dbReference type="EMBL" id="ANFO01000059">
    <property type="protein sequence ID" value="KGQ13075.1"/>
    <property type="molecule type" value="Genomic_DNA"/>
</dbReference>
<dbReference type="SFLD" id="SFLDS00057">
    <property type="entry name" value="Glutaminase/Asparaginase"/>
    <property type="match status" value="1"/>
</dbReference>
<evidence type="ECO:0000256" key="4">
    <source>
        <dbReference type="ARBA" id="ARBA00011881"/>
    </source>
</evidence>
<dbReference type="Gene3D" id="6.20.330.10">
    <property type="match status" value="1"/>
</dbReference>
<comment type="caution">
    <text evidence="20">The sequence shown here is derived from an EMBL/GenBank/DDBJ whole genome shotgun (WGS) entry which is preliminary data.</text>
</comment>
<dbReference type="PROSITE" id="PS51732">
    <property type="entry name" value="ASN_GLN_ASE_3"/>
    <property type="match status" value="1"/>
</dbReference>
<keyword evidence="8" id="KW-0997">Cell inner membrane</keyword>
<reference evidence="20 21" key="1">
    <citation type="submission" date="2012-10" db="EMBL/GenBank/DDBJ databases">
        <title>Genome sequencing and analysis of entomopathogenic fungi Beauveria bassiana D1-5.</title>
        <authorList>
            <person name="Li Q."/>
            <person name="Wang L."/>
            <person name="Zhang Z."/>
            <person name="Wang Q."/>
            <person name="Ren J."/>
            <person name="Wang M."/>
            <person name="Xu W."/>
            <person name="Wang J."/>
            <person name="Lu Y."/>
            <person name="Du Q."/>
            <person name="Sun Z."/>
        </authorList>
    </citation>
    <scope>NUCLEOTIDE SEQUENCE [LARGE SCALE GENOMIC DNA]</scope>
    <source>
        <strain evidence="20 21">D1-5</strain>
    </source>
</reference>
<evidence type="ECO:0000259" key="18">
    <source>
        <dbReference type="Pfam" id="PF01343"/>
    </source>
</evidence>
<evidence type="ECO:0000256" key="14">
    <source>
        <dbReference type="ARBA" id="ARBA00023136"/>
    </source>
</evidence>
<dbReference type="InterPro" id="IPR027475">
    <property type="entry name" value="Asparaginase/glutaminase_AS2"/>
</dbReference>
<dbReference type="Gene3D" id="3.40.50.40">
    <property type="match status" value="1"/>
</dbReference>
<dbReference type="SMART" id="SM00870">
    <property type="entry name" value="Asparaginase"/>
    <property type="match status" value="1"/>
</dbReference>
<dbReference type="Proteomes" id="UP000030106">
    <property type="component" value="Unassembled WGS sequence"/>
</dbReference>
<dbReference type="PRINTS" id="PR00139">
    <property type="entry name" value="ASNGLNASE"/>
</dbReference>
<keyword evidence="6" id="KW-1003">Cell membrane</keyword>
<dbReference type="SUPFAM" id="SSF53774">
    <property type="entry name" value="Glutaminase/Asparaginase"/>
    <property type="match status" value="1"/>
</dbReference>
<evidence type="ECO:0000256" key="1">
    <source>
        <dbReference type="ARBA" id="ARBA00004377"/>
    </source>
</evidence>
<evidence type="ECO:0000256" key="2">
    <source>
        <dbReference type="ARBA" id="ARBA00004496"/>
    </source>
</evidence>
<dbReference type="InterPro" id="IPR041725">
    <property type="entry name" value="L-asparaginase_I"/>
</dbReference>
<evidence type="ECO:0000256" key="3">
    <source>
        <dbReference type="ARBA" id="ARBA00008683"/>
    </source>
</evidence>
<dbReference type="HOGENOM" id="CLU_310129_0_0_1"/>
<dbReference type="Pfam" id="PF01343">
    <property type="entry name" value="Peptidase_S49"/>
    <property type="match status" value="2"/>
</dbReference>
<dbReference type="FunFam" id="3.90.226.10:FF:000033">
    <property type="entry name" value="Protease 4"/>
    <property type="match status" value="1"/>
</dbReference>
<dbReference type="CDD" id="cd07018">
    <property type="entry name" value="S49_SppA_67K_type"/>
    <property type="match status" value="1"/>
</dbReference>
<evidence type="ECO:0000256" key="12">
    <source>
        <dbReference type="ARBA" id="ARBA00022825"/>
    </source>
</evidence>
<evidence type="ECO:0000256" key="15">
    <source>
        <dbReference type="PROSITE-ProRule" id="PRU10100"/>
    </source>
</evidence>
<comment type="subunit">
    <text evidence="4">Homotetramer.</text>
</comment>
<dbReference type="FunFam" id="3.40.50.40:FF:000001">
    <property type="entry name" value="L-asparaginase 1"/>
    <property type="match status" value="1"/>
</dbReference>
<dbReference type="GO" id="GO:0005829">
    <property type="term" value="C:cytosol"/>
    <property type="evidence" value="ECO:0007669"/>
    <property type="project" value="TreeGrafter"/>
</dbReference>
<dbReference type="PANTHER" id="PTHR11707">
    <property type="entry name" value="L-ASPARAGINASE"/>
    <property type="match status" value="1"/>
</dbReference>
<dbReference type="SUPFAM" id="SSF52096">
    <property type="entry name" value="ClpP/crotonase"/>
    <property type="match status" value="2"/>
</dbReference>
<evidence type="ECO:0000256" key="16">
    <source>
        <dbReference type="SAM" id="Phobius"/>
    </source>
</evidence>
<evidence type="ECO:0000259" key="17">
    <source>
        <dbReference type="Pfam" id="PF00710"/>
    </source>
</evidence>
<keyword evidence="12" id="KW-0720">Serine protease</keyword>
<sequence length="949" mass="103294">MRTIGRFISGFFKWTWRLLNFIREFILNLFLILLILVGVGIWMQVKSTPAEPARGALLLDITGVVVDKPSVSNKLGVIGRQLVGASSDRLQENSLFDIVNAIRQAKDDRNITGIVLDLKDFAGADQPSMQYIGKALREFRDGGKPVYAMGDSYNQSQYYLASFANKIWLSPQGMVDLHGFATNALYYKTLLDKLKVSTHVFRVGTYKSAVEPYIRDDMSPAARDADSRWIGELWQNYLNTIAANRQITAQQAFPGAQALLDSLQKLEGDTAKYALDNKLVDELASSATVDKALVKQFGWSKANKDFSYTSIYDYNVKKPSDQGDAIAVIFANGAIMDGEETPGQVGGDTTAMQIREARLDPKVKAIVFRVNSPGGSVTASETIREELVAARDAGKPVVVSMGGMAASGGYWISTPANYIIANPSTLTGSIGIFGVINTVENTLDAIGVHTDGVSTSPLADVAVTKKLPPEVQQMMQLSIDNGYKRFIGLVAASRKKTPEQIDQIAQGHVWTGEDAKANGLVDSLGDFDDAVAKAAELAKLKSWHLAFWQDDATFTDMVFNAMTGSVRAALPQAIQAYLPAPLADAALAVKAQNDKFGTMNDPQNRYAFCLTCGDKSIYVAYTGGTIGMQRSEHGYIPVSGHLQRQLAMMPEFHRPEMPDFTIHEYDPLMDSSDMTPEDWQHIADDIKAHYDEYDGFVILHGTDTMAFTASALSFMLENLSKPVIVTGSQIPLAELRSDGQINLLNSLYVAANYPINEVTLFFNNRLYRGNRTTKAHADGFDAFASPNLAPLLEAGIHIRKLNTPPAPHGEGELIVHPITPQPIGVVTIYPGISADVVGNFLRQPVKALILRSYGVGNAPQQGAFIKELQEASARGIVVVNLTQCMSGKVNMGGYATGNALAQAGVISGFDMTVEATLTKLHYLLSQGLDAEAIRDAMSRNLRGELTPDE</sequence>
<evidence type="ECO:0000313" key="21">
    <source>
        <dbReference type="Proteomes" id="UP000030106"/>
    </source>
</evidence>